<protein>
    <submittedName>
        <fullName evidence="1">Tail fiber assembly protein</fullName>
    </submittedName>
</protein>
<name>A0AAU6U7G7_UNCXX</name>
<organism evidence="1">
    <name type="scientific">bacterium 19CA06SA08-2</name>
    <dbReference type="NCBI Taxonomy" id="2920658"/>
    <lineage>
        <taxon>Bacteria</taxon>
    </lineage>
</organism>
<proteinExistence type="predicted"/>
<reference evidence="1" key="1">
    <citation type="submission" date="2022-03" db="EMBL/GenBank/DDBJ databases">
        <title>Sea Food Isolates.</title>
        <authorList>
            <person name="Li c."/>
        </authorList>
    </citation>
    <scope>NUCLEOTIDE SEQUENCE</scope>
    <source>
        <strain evidence="1">19CA06SA08-2</strain>
    </source>
</reference>
<evidence type="ECO:0000313" key="1">
    <source>
        <dbReference type="EMBL" id="XAG69176.1"/>
    </source>
</evidence>
<gene>
    <name evidence="1" type="ORF">MRM75_21770</name>
</gene>
<sequence length="141" mass="15943">MDIITAKNVVAYATQPDSLDMEVAFAHLPDQFIPFTARKDDSAAHGRELYVRAMFGEFGDIQTREPPAYVPSEAEQQRKLDTLQADAALRIAPLQDAKELNMATPEERARLDALQRYRIALMRLPQSDGWPTEVSWPEAQQ</sequence>
<dbReference type="Pfam" id="PF02413">
    <property type="entry name" value="Caudo_TAP"/>
    <property type="match status" value="1"/>
</dbReference>
<dbReference type="EMBL" id="CP095353">
    <property type="protein sequence ID" value="XAG69176.1"/>
    <property type="molecule type" value="Genomic_DNA"/>
</dbReference>
<accession>A0AAU6U7G7</accession>
<dbReference type="AlphaFoldDB" id="A0AAU6U7G7"/>
<dbReference type="InterPro" id="IPR003458">
    <property type="entry name" value="Phage_T4_Gp38_tail_assem"/>
</dbReference>